<name>A0A6J4J392_9ACTN</name>
<feature type="region of interest" description="Disordered" evidence="1">
    <location>
        <begin position="1"/>
        <end position="65"/>
    </location>
</feature>
<dbReference type="EMBL" id="CADCTP010000257">
    <property type="protein sequence ID" value="CAA9269167.1"/>
    <property type="molecule type" value="Genomic_DNA"/>
</dbReference>
<sequence length="65" mass="6830">ADHLPLLDHLPVPGSVLRRPGAVPDPGCGVAPRRPADRGSGGLPDDRRRPYPPLAARSRRAPGPV</sequence>
<evidence type="ECO:0000256" key="1">
    <source>
        <dbReference type="SAM" id="MobiDB-lite"/>
    </source>
</evidence>
<proteinExistence type="predicted"/>
<organism evidence="2">
    <name type="scientific">uncultured Mycobacteriales bacterium</name>
    <dbReference type="NCBI Taxonomy" id="581187"/>
    <lineage>
        <taxon>Bacteria</taxon>
        <taxon>Bacillati</taxon>
        <taxon>Actinomycetota</taxon>
        <taxon>Actinomycetes</taxon>
        <taxon>Mycobacteriales</taxon>
        <taxon>environmental samples</taxon>
    </lineage>
</organism>
<protein>
    <submittedName>
        <fullName evidence="2">Uncharacterized protein</fullName>
    </submittedName>
</protein>
<accession>A0A6J4J392</accession>
<feature type="non-terminal residue" evidence="2">
    <location>
        <position position="65"/>
    </location>
</feature>
<evidence type="ECO:0000313" key="2">
    <source>
        <dbReference type="EMBL" id="CAA9269167.1"/>
    </source>
</evidence>
<reference evidence="2" key="1">
    <citation type="submission" date="2020-02" db="EMBL/GenBank/DDBJ databases">
        <authorList>
            <person name="Meier V. D."/>
        </authorList>
    </citation>
    <scope>NUCLEOTIDE SEQUENCE</scope>
    <source>
        <strain evidence="2">AVDCRST_MAG41</strain>
    </source>
</reference>
<feature type="non-terminal residue" evidence="2">
    <location>
        <position position="1"/>
    </location>
</feature>
<gene>
    <name evidence="2" type="ORF">AVDCRST_MAG41-2849</name>
</gene>
<dbReference type="AlphaFoldDB" id="A0A6J4J392"/>